<evidence type="ECO:0000313" key="1">
    <source>
        <dbReference type="EMBL" id="KKB54676.1"/>
    </source>
</evidence>
<dbReference type="HOGENOM" id="CLU_090993_0_0_10"/>
<protein>
    <recommendedName>
        <fullName evidence="3">RloB domain-containing protein</fullName>
    </recommendedName>
</protein>
<name>A0A0F5J9W5_9BACT</name>
<dbReference type="STRING" id="927665.HMPREF1535_02798"/>
<evidence type="ECO:0000313" key="2">
    <source>
        <dbReference type="Proteomes" id="UP000033047"/>
    </source>
</evidence>
<proteinExistence type="predicted"/>
<gene>
    <name evidence="1" type="ORF">HMPREF1535_02798</name>
</gene>
<dbReference type="Proteomes" id="UP000033047">
    <property type="component" value="Unassembled WGS sequence"/>
</dbReference>
<dbReference type="RefSeq" id="WP_046146593.1">
    <property type="nucleotide sequence ID" value="NZ_KQ033913.1"/>
</dbReference>
<dbReference type="AlphaFoldDB" id="A0A0F5J9W5"/>
<dbReference type="Pfam" id="PF13707">
    <property type="entry name" value="RloB"/>
    <property type="match status" value="1"/>
</dbReference>
<accession>A0A0F5J9W5</accession>
<reference evidence="1 2" key="1">
    <citation type="submission" date="2013-04" db="EMBL/GenBank/DDBJ databases">
        <title>The Genome Sequence of Parabacteroides goldsteinii DSM 19448.</title>
        <authorList>
            <consortium name="The Broad Institute Genomics Platform"/>
            <person name="Earl A."/>
            <person name="Ward D."/>
            <person name="Feldgarden M."/>
            <person name="Gevers D."/>
            <person name="Martens E."/>
            <person name="Sakamoto M."/>
            <person name="Benno Y."/>
            <person name="Song Y."/>
            <person name="Liu C."/>
            <person name="Lee J."/>
            <person name="Bolanos M."/>
            <person name="Vaisanen M.L."/>
            <person name="Finegold S.M."/>
            <person name="Walker B."/>
            <person name="Young S."/>
            <person name="Zeng Q."/>
            <person name="Gargeya S."/>
            <person name="Fitzgerald M."/>
            <person name="Haas B."/>
            <person name="Abouelleil A."/>
            <person name="Allen A.W."/>
            <person name="Alvarado L."/>
            <person name="Arachchi H.M."/>
            <person name="Berlin A.M."/>
            <person name="Chapman S.B."/>
            <person name="Gainer-Dewar J."/>
            <person name="Goldberg J."/>
            <person name="Griggs A."/>
            <person name="Gujja S."/>
            <person name="Hansen M."/>
            <person name="Howarth C."/>
            <person name="Imamovic A."/>
            <person name="Ireland A."/>
            <person name="Larimer J."/>
            <person name="McCowan C."/>
            <person name="Murphy C."/>
            <person name="Pearson M."/>
            <person name="Poon T.W."/>
            <person name="Priest M."/>
            <person name="Roberts A."/>
            <person name="Saif S."/>
            <person name="Shea T."/>
            <person name="Sisk P."/>
            <person name="Sykes S."/>
            <person name="Wortman J."/>
            <person name="Nusbaum C."/>
            <person name="Birren B."/>
        </authorList>
    </citation>
    <scope>NUCLEOTIDE SEQUENCE [LARGE SCALE GENOMIC DNA]</scope>
    <source>
        <strain evidence="1 2">DSM 19448</strain>
    </source>
</reference>
<dbReference type="EMBL" id="AQHV01000013">
    <property type="protein sequence ID" value="KKB54676.1"/>
    <property type="molecule type" value="Genomic_DNA"/>
</dbReference>
<dbReference type="PATRIC" id="fig|927665.4.peg.2874"/>
<evidence type="ECO:0008006" key="3">
    <source>
        <dbReference type="Google" id="ProtNLM"/>
    </source>
</evidence>
<organism evidence="1 2">
    <name type="scientific">Parabacteroides goldsteinii DSM 19448 = WAL 12034</name>
    <dbReference type="NCBI Taxonomy" id="927665"/>
    <lineage>
        <taxon>Bacteria</taxon>
        <taxon>Pseudomonadati</taxon>
        <taxon>Bacteroidota</taxon>
        <taxon>Bacteroidia</taxon>
        <taxon>Bacteroidales</taxon>
        <taxon>Tannerellaceae</taxon>
        <taxon>Parabacteroides</taxon>
    </lineage>
</organism>
<sequence length="180" mass="20863">MGRQIRKSKGKTMKPNFFVFCEGESEVAYISHLRSQYRAPIQIIPRKSDSNISVRYIENCKREYVATKNDKTFLMFDLDVDGMLEHLQSIPDAVLLVSNPCIELWYLLHFEECHAELTQNTCIKKLKRHLEHYTKGTLALNEKQLLSDKTSEATARAKVLEIYNNPSTTVYKMTDLLESL</sequence>
<comment type="caution">
    <text evidence="1">The sequence shown here is derived from an EMBL/GenBank/DDBJ whole genome shotgun (WGS) entry which is preliminary data.</text>
</comment>
<dbReference type="InterPro" id="IPR025591">
    <property type="entry name" value="RloB"/>
</dbReference>